<name>A0A6J4R6N7_9ACTN</name>
<accession>A0A6J4R6N7</accession>
<reference evidence="1" key="1">
    <citation type="submission" date="2020-02" db="EMBL/GenBank/DDBJ databases">
        <authorList>
            <person name="Meier V. D."/>
        </authorList>
    </citation>
    <scope>NUCLEOTIDE SEQUENCE</scope>
    <source>
        <strain evidence="1">AVDCRST_MAG28</strain>
    </source>
</reference>
<sequence>MPTPTIRAQSTDYIRSNGESRIASLLALKTRSDIAGFRVEQDEESAPPPSSKAYKLPVYGWHGEEDGWDRVGNVIRTIMALVSLMVLVKISVSEKNPVFLLISVVVAVIFLRFGNRGTAEGAAAQCSAGTTMTMVASLATVEETGRNHPDTTSPTPGASSFDIATAFELRTATFSKTYYLDGMLSYSSRSIIEISIRLQLPPGYLANSQMVEVHHLDIDLSARDNKIRRVTEPNGELILFGGYVLNIVDSIGAGLRVPIQAIGDVFVTKFLGRAVGASKISDNVPMVKARHGRRVERLPDLLHQLLREGACLRVYSLAISSSSPRLVERACIQRECCHKANPLALSEELAPGSWKLVDGNSNGIFERRSRTKLLPLMYMFPICSLFATRR</sequence>
<dbReference type="AlphaFoldDB" id="A0A6J4R6N7"/>
<proteinExistence type="predicted"/>
<gene>
    <name evidence="1" type="ORF">AVDCRST_MAG28-4040</name>
</gene>
<evidence type="ECO:0000313" key="1">
    <source>
        <dbReference type="EMBL" id="CAA9465623.1"/>
    </source>
</evidence>
<organism evidence="1">
    <name type="scientific">uncultured Rubrobacteraceae bacterium</name>
    <dbReference type="NCBI Taxonomy" id="349277"/>
    <lineage>
        <taxon>Bacteria</taxon>
        <taxon>Bacillati</taxon>
        <taxon>Actinomycetota</taxon>
        <taxon>Rubrobacteria</taxon>
        <taxon>Rubrobacterales</taxon>
        <taxon>Rubrobacteraceae</taxon>
        <taxon>environmental samples</taxon>
    </lineage>
</organism>
<protein>
    <submittedName>
        <fullName evidence="1">Uncharacterized protein</fullName>
    </submittedName>
</protein>
<dbReference type="EMBL" id="CADCVE010000104">
    <property type="protein sequence ID" value="CAA9465623.1"/>
    <property type="molecule type" value="Genomic_DNA"/>
</dbReference>